<gene>
    <name evidence="2" type="ORF">EJD97_008979</name>
</gene>
<reference evidence="2" key="1">
    <citation type="submission" date="2019-05" db="EMBL/GenBank/DDBJ databases">
        <title>The de novo reference genome and transcriptome assemblies of the wild tomato species Solanum chilense.</title>
        <authorList>
            <person name="Stam R."/>
            <person name="Nosenko T."/>
            <person name="Hoerger A.C."/>
            <person name="Stephan W."/>
            <person name="Seidel M.A."/>
            <person name="Kuhn J.M.M."/>
            <person name="Haberer G."/>
            <person name="Tellier A."/>
        </authorList>
    </citation>
    <scope>NUCLEOTIDE SEQUENCE</scope>
    <source>
        <tissue evidence="2">Mature leaves</tissue>
    </source>
</reference>
<protein>
    <recommendedName>
        <fullName evidence="3">Integrase core domain containing protein</fullName>
    </recommendedName>
</protein>
<organism evidence="2">
    <name type="scientific">Solanum chilense</name>
    <name type="common">Tomato</name>
    <name type="synonym">Lycopersicon chilense</name>
    <dbReference type="NCBI Taxonomy" id="4083"/>
    <lineage>
        <taxon>Eukaryota</taxon>
        <taxon>Viridiplantae</taxon>
        <taxon>Streptophyta</taxon>
        <taxon>Embryophyta</taxon>
        <taxon>Tracheophyta</taxon>
        <taxon>Spermatophyta</taxon>
        <taxon>Magnoliopsida</taxon>
        <taxon>eudicotyledons</taxon>
        <taxon>Gunneridae</taxon>
        <taxon>Pentapetalae</taxon>
        <taxon>asterids</taxon>
        <taxon>lamiids</taxon>
        <taxon>Solanales</taxon>
        <taxon>Solanaceae</taxon>
        <taxon>Solanoideae</taxon>
        <taxon>Solaneae</taxon>
        <taxon>Solanum</taxon>
        <taxon>Solanum subgen. Lycopersicon</taxon>
    </lineage>
</organism>
<feature type="region of interest" description="Disordered" evidence="1">
    <location>
        <begin position="224"/>
        <end position="254"/>
    </location>
</feature>
<dbReference type="EMBL" id="RXGB01002367">
    <property type="protein sequence ID" value="TMW95376.1"/>
    <property type="molecule type" value="Genomic_DNA"/>
</dbReference>
<comment type="caution">
    <text evidence="2">The sequence shown here is derived from an EMBL/GenBank/DDBJ whole genome shotgun (WGS) entry which is preliminary data.</text>
</comment>
<evidence type="ECO:0000256" key="1">
    <source>
        <dbReference type="SAM" id="MobiDB-lite"/>
    </source>
</evidence>
<name>A0A6N2BK39_SOLCI</name>
<sequence>MGSCCSDGEMIAGFEVDFTWLLQAVMHERDLKVMTTYPFPCMVFSLCRSAGVPIWHIDQMKTPLGTVYIGLTKDKANELAPDRGPHPDVPLLGENLVDSVEQAQVATQATSQPINATPIESIPVGSTALRSSPSTPSTTLVPLARVQKLEAQIATLAAVEIVRAELDTILEAMVSESKTTSAEPTEDTILELRAIEFAGGASSSRVVEAEKSTTDGAVIVLRGSTDGTVDAEDTTEGVQTTEGVGSRTPDSPAC</sequence>
<evidence type="ECO:0008006" key="3">
    <source>
        <dbReference type="Google" id="ProtNLM"/>
    </source>
</evidence>
<accession>A0A6N2BK39</accession>
<proteinExistence type="predicted"/>
<feature type="compositionally biased region" description="Low complexity" evidence="1">
    <location>
        <begin position="236"/>
        <end position="245"/>
    </location>
</feature>
<evidence type="ECO:0000313" key="2">
    <source>
        <dbReference type="EMBL" id="TMW95376.1"/>
    </source>
</evidence>
<dbReference type="AlphaFoldDB" id="A0A6N2BK39"/>